<keyword evidence="4" id="KW-1185">Reference proteome</keyword>
<protein>
    <submittedName>
        <fullName evidence="3 5">7TM GPCR, serpentine receptor class x (Srx) family-containing protein</fullName>
    </submittedName>
</protein>
<feature type="transmembrane region" description="Helical" evidence="1">
    <location>
        <begin position="252"/>
        <end position="270"/>
    </location>
</feature>
<evidence type="ECO:0000313" key="4">
    <source>
        <dbReference type="Proteomes" id="UP000035682"/>
    </source>
</evidence>
<accession>A0A090KYN1</accession>
<dbReference type="AlphaFoldDB" id="A0A090KYN1"/>
<feature type="domain" description="7TM GPCR serpentine receptor class x (Srx)" evidence="2">
    <location>
        <begin position="13"/>
        <end position="203"/>
    </location>
</feature>
<feature type="transmembrane region" description="Helical" evidence="1">
    <location>
        <begin position="40"/>
        <end position="61"/>
    </location>
</feature>
<reference evidence="5" key="3">
    <citation type="submission" date="2020-12" db="UniProtKB">
        <authorList>
            <consortium name="WormBaseParasite"/>
        </authorList>
    </citation>
    <scope>IDENTIFICATION</scope>
</reference>
<keyword evidence="3" id="KW-0675">Receptor</keyword>
<keyword evidence="1" id="KW-0812">Transmembrane</keyword>
<evidence type="ECO:0000256" key="1">
    <source>
        <dbReference type="SAM" id="Phobius"/>
    </source>
</evidence>
<reference evidence="3" key="1">
    <citation type="submission" date="2014-09" db="EMBL/GenBank/DDBJ databases">
        <authorList>
            <person name="Aslett A.Martin."/>
        </authorList>
    </citation>
    <scope>NUCLEOTIDE SEQUENCE</scope>
    <source>
        <strain evidence="3">ED321 Heterogonic</strain>
    </source>
</reference>
<dbReference type="RefSeq" id="XP_024500201.1">
    <property type="nucleotide sequence ID" value="XM_024645971.1"/>
</dbReference>
<dbReference type="Pfam" id="PF10328">
    <property type="entry name" value="7TM_GPCR_Srx"/>
    <property type="match status" value="2"/>
</dbReference>
<reference evidence="4" key="2">
    <citation type="submission" date="2014-09" db="EMBL/GenBank/DDBJ databases">
        <authorList>
            <person name="Martin A.A."/>
        </authorList>
    </citation>
    <scope>NUCLEOTIDE SEQUENCE</scope>
    <source>
        <strain evidence="4">ED321</strain>
    </source>
</reference>
<evidence type="ECO:0000313" key="6">
    <source>
        <dbReference type="WormBase" id="SRAE_0000012400"/>
    </source>
</evidence>
<gene>
    <name evidence="3 5 6" type="ORF">SRAE_0000012400</name>
</gene>
<feature type="transmembrane region" description="Helical" evidence="1">
    <location>
        <begin position="123"/>
        <end position="151"/>
    </location>
</feature>
<dbReference type="PANTHER" id="PTHR23017:SF3">
    <property type="entry name" value="G-PROTEIN COUPLED RECEPTORS FAMILY 1 PROFILE DOMAIN-CONTAINING PROTEIN"/>
    <property type="match status" value="1"/>
</dbReference>
<evidence type="ECO:0000313" key="5">
    <source>
        <dbReference type="WBParaSite" id="SRAE_0000012400.1"/>
    </source>
</evidence>
<sequence>MNSDKIITLVCYFIISIFGLLINLFCLFKITTLKEFRHCFGYICICQLIANCLTSSIFIFWSCPSLIIFENDGNYETINQIFGKFGILAWNITMYSHIASCINRCIAMFLPTKYGRIFNNKTCVVVITAIWGLSICHVIPYTFFGCIYKFSPVDLTWTFVFTKCTKIMTSIDLYLSLSNVCISLFLDSLIFIKLGIQGKKSNQLLKTIPVSKINSNFNTTNITKKHEKVNKIKKSKINSVYNNRIRFFLQSFIQNLLIAGELICFHIISYQGKGKLWAMAFSSCAWAMCHTIDGIILCVFNKEIRNSLLNICSFKQG</sequence>
<feature type="transmembrane region" description="Helical" evidence="1">
    <location>
        <begin position="171"/>
        <end position="196"/>
    </location>
</feature>
<dbReference type="EMBL" id="LN609405">
    <property type="protein sequence ID" value="CEF60992.1"/>
    <property type="molecule type" value="Genomic_DNA"/>
</dbReference>
<feature type="transmembrane region" description="Helical" evidence="1">
    <location>
        <begin position="276"/>
        <end position="300"/>
    </location>
</feature>
<dbReference type="Gene3D" id="1.20.1070.10">
    <property type="entry name" value="Rhodopsin 7-helix transmembrane proteins"/>
    <property type="match status" value="1"/>
</dbReference>
<feature type="transmembrane region" description="Helical" evidence="1">
    <location>
        <begin position="81"/>
        <end position="102"/>
    </location>
</feature>
<dbReference type="OMA" id="HIASCIN"/>
<dbReference type="WormBase" id="SRAE_0000012400">
    <property type="protein sequence ID" value="SRP03717"/>
    <property type="gene ID" value="WBGene00255861"/>
</dbReference>
<dbReference type="GeneID" id="36373359"/>
<feature type="domain" description="7TM GPCR serpentine receptor class x (Srx)" evidence="2">
    <location>
        <begin position="216"/>
        <end position="301"/>
    </location>
</feature>
<evidence type="ECO:0000259" key="2">
    <source>
        <dbReference type="Pfam" id="PF10328"/>
    </source>
</evidence>
<dbReference type="Proteomes" id="UP000035682">
    <property type="component" value="Unplaced"/>
</dbReference>
<organism evidence="3">
    <name type="scientific">Strongyloides ratti</name>
    <name type="common">Parasitic roundworm</name>
    <dbReference type="NCBI Taxonomy" id="34506"/>
    <lineage>
        <taxon>Eukaryota</taxon>
        <taxon>Metazoa</taxon>
        <taxon>Ecdysozoa</taxon>
        <taxon>Nematoda</taxon>
        <taxon>Chromadorea</taxon>
        <taxon>Rhabditida</taxon>
        <taxon>Tylenchina</taxon>
        <taxon>Panagrolaimomorpha</taxon>
        <taxon>Strongyloidoidea</taxon>
        <taxon>Strongyloididae</taxon>
        <taxon>Strongyloides</taxon>
    </lineage>
</organism>
<dbReference type="OrthoDB" id="5800536at2759"/>
<dbReference type="WBParaSite" id="SRAE_0000012400.1">
    <property type="protein sequence ID" value="SRAE_0000012400.1"/>
    <property type="gene ID" value="WBGene00255861"/>
</dbReference>
<dbReference type="CDD" id="cd00637">
    <property type="entry name" value="7tm_classA_rhodopsin-like"/>
    <property type="match status" value="1"/>
</dbReference>
<keyword evidence="1" id="KW-0472">Membrane</keyword>
<feature type="transmembrane region" description="Helical" evidence="1">
    <location>
        <begin position="6"/>
        <end position="28"/>
    </location>
</feature>
<dbReference type="InterPro" id="IPR019430">
    <property type="entry name" value="7TM_GPCR_serpentine_rcpt_Srx"/>
</dbReference>
<dbReference type="PANTHER" id="PTHR23017">
    <property type="entry name" value="SERPENTINE RECEPTOR, CLASS X"/>
    <property type="match status" value="1"/>
</dbReference>
<dbReference type="SUPFAM" id="SSF81321">
    <property type="entry name" value="Family A G protein-coupled receptor-like"/>
    <property type="match status" value="1"/>
</dbReference>
<dbReference type="CTD" id="36373359"/>
<proteinExistence type="predicted"/>
<keyword evidence="1" id="KW-1133">Transmembrane helix</keyword>
<name>A0A090KYN1_STRRB</name>
<evidence type="ECO:0000313" key="3">
    <source>
        <dbReference type="EMBL" id="CEF60992.1"/>
    </source>
</evidence>